<evidence type="ECO:0000313" key="3">
    <source>
        <dbReference type="Proteomes" id="UP000838878"/>
    </source>
</evidence>
<dbReference type="AlphaFoldDB" id="A0A8J9Y9R5"/>
<keyword evidence="1" id="KW-0472">Membrane</keyword>
<feature type="transmembrane region" description="Helical" evidence="1">
    <location>
        <begin position="35"/>
        <end position="55"/>
    </location>
</feature>
<dbReference type="EMBL" id="OV170223">
    <property type="protein sequence ID" value="CAH0722684.1"/>
    <property type="molecule type" value="Genomic_DNA"/>
</dbReference>
<organism evidence="2 3">
    <name type="scientific">Brenthis ino</name>
    <name type="common">lesser marbled fritillary</name>
    <dbReference type="NCBI Taxonomy" id="405034"/>
    <lineage>
        <taxon>Eukaryota</taxon>
        <taxon>Metazoa</taxon>
        <taxon>Ecdysozoa</taxon>
        <taxon>Arthropoda</taxon>
        <taxon>Hexapoda</taxon>
        <taxon>Insecta</taxon>
        <taxon>Pterygota</taxon>
        <taxon>Neoptera</taxon>
        <taxon>Endopterygota</taxon>
        <taxon>Lepidoptera</taxon>
        <taxon>Glossata</taxon>
        <taxon>Ditrysia</taxon>
        <taxon>Papilionoidea</taxon>
        <taxon>Nymphalidae</taxon>
        <taxon>Heliconiinae</taxon>
        <taxon>Argynnini</taxon>
        <taxon>Brenthis</taxon>
    </lineage>
</organism>
<keyword evidence="1" id="KW-1133">Transmembrane helix</keyword>
<keyword evidence="1" id="KW-0812">Transmembrane</keyword>
<evidence type="ECO:0000313" key="2">
    <source>
        <dbReference type="EMBL" id="CAH0722684.1"/>
    </source>
</evidence>
<sequence>MPAPSGNLIIKLFWIQATLLIKLSVIWSAEMPLEFICGASAALAAVALAPAARAARNAYTFLRPARRPK</sequence>
<dbReference type="OrthoDB" id="6494165at2759"/>
<feature type="transmembrane region" description="Helical" evidence="1">
    <location>
        <begin position="12"/>
        <end position="29"/>
    </location>
</feature>
<evidence type="ECO:0000256" key="1">
    <source>
        <dbReference type="SAM" id="Phobius"/>
    </source>
</evidence>
<reference evidence="2" key="1">
    <citation type="submission" date="2021-12" db="EMBL/GenBank/DDBJ databases">
        <authorList>
            <person name="Martin H S."/>
        </authorList>
    </citation>
    <scope>NUCLEOTIDE SEQUENCE</scope>
</reference>
<name>A0A8J9Y9R5_9NEOP</name>
<keyword evidence="3" id="KW-1185">Reference proteome</keyword>
<feature type="non-terminal residue" evidence="2">
    <location>
        <position position="69"/>
    </location>
</feature>
<gene>
    <name evidence="2" type="ORF">BINO364_LOCUS8606</name>
</gene>
<dbReference type="Proteomes" id="UP000838878">
    <property type="component" value="Chromosome 3"/>
</dbReference>
<proteinExistence type="predicted"/>
<accession>A0A8J9Y9R5</accession>
<protein>
    <submittedName>
        <fullName evidence="2">Uncharacterized protein</fullName>
    </submittedName>
</protein>